<comment type="caution">
    <text evidence="9">The sequence shown here is derived from an EMBL/GenBank/DDBJ whole genome shotgun (WGS) entry which is preliminary data.</text>
</comment>
<feature type="transmembrane region" description="Helical" evidence="6">
    <location>
        <begin position="198"/>
        <end position="230"/>
    </location>
</feature>
<feature type="transmembrane region" description="Helical" evidence="6">
    <location>
        <begin position="78"/>
        <end position="100"/>
    </location>
</feature>
<keyword evidence="3 6" id="KW-1133">Transmembrane helix</keyword>
<dbReference type="InterPro" id="IPR017528">
    <property type="entry name" value="CHP03097O-antigen_lig-rel"/>
</dbReference>
<accession>A0ABX1NBU0</accession>
<feature type="region of interest" description="Disordered" evidence="5">
    <location>
        <begin position="434"/>
        <end position="456"/>
    </location>
</feature>
<dbReference type="EMBL" id="WTVS01000007">
    <property type="protein sequence ID" value="NMF96741.1"/>
    <property type="molecule type" value="Genomic_DNA"/>
</dbReference>
<reference evidence="9 10" key="1">
    <citation type="submission" date="2019-12" db="EMBL/GenBank/DDBJ databases">
        <title>Comparative genomics gives insights into the taxonomy of the Azoarcus-Aromatoleum group and reveals separate origins of nif in the plant-associated Azoarcus and non-plant-associated Aromatoleum sub-groups.</title>
        <authorList>
            <person name="Lafos M."/>
            <person name="Maluk M."/>
            <person name="Batista M."/>
            <person name="Junghare M."/>
            <person name="Carmona M."/>
            <person name="Faoro H."/>
            <person name="Cruz L.M."/>
            <person name="Battistoni F."/>
            <person name="De Souza E."/>
            <person name="Pedrosa F."/>
            <person name="Chen W.-M."/>
            <person name="Poole P.S."/>
            <person name="Dixon R.A."/>
            <person name="James E.K."/>
        </authorList>
    </citation>
    <scope>NUCLEOTIDE SEQUENCE [LARGE SCALE GENOMIC DNA]</scope>
    <source>
        <strain evidence="9 10">T</strain>
    </source>
</reference>
<evidence type="ECO:0000313" key="9">
    <source>
        <dbReference type="EMBL" id="NMF96741.1"/>
    </source>
</evidence>
<evidence type="ECO:0000256" key="1">
    <source>
        <dbReference type="ARBA" id="ARBA00004141"/>
    </source>
</evidence>
<evidence type="ECO:0000313" key="10">
    <source>
        <dbReference type="Proteomes" id="UP000634522"/>
    </source>
</evidence>
<feature type="transmembrane region" description="Helical" evidence="6">
    <location>
        <begin position="329"/>
        <end position="348"/>
    </location>
</feature>
<dbReference type="InterPro" id="IPR007016">
    <property type="entry name" value="O-antigen_ligase-rel_domated"/>
</dbReference>
<feature type="domain" description="DUF5935" evidence="8">
    <location>
        <begin position="1"/>
        <end position="155"/>
    </location>
</feature>
<proteinExistence type="predicted"/>
<dbReference type="GO" id="GO:0016874">
    <property type="term" value="F:ligase activity"/>
    <property type="evidence" value="ECO:0007669"/>
    <property type="project" value="UniProtKB-KW"/>
</dbReference>
<dbReference type="Pfam" id="PF19358">
    <property type="entry name" value="DUF5935"/>
    <property type="match status" value="1"/>
</dbReference>
<evidence type="ECO:0000259" key="8">
    <source>
        <dbReference type="Pfam" id="PF19358"/>
    </source>
</evidence>
<name>A0ABX1NBU0_9RHOO</name>
<feature type="transmembrane region" description="Helical" evidence="6">
    <location>
        <begin position="170"/>
        <end position="186"/>
    </location>
</feature>
<gene>
    <name evidence="9" type="ORF">GPA27_05000</name>
</gene>
<comment type="subcellular location">
    <subcellularLocation>
        <location evidence="1">Membrane</location>
        <topology evidence="1">Multi-pass membrane protein</topology>
    </subcellularLocation>
</comment>
<keyword evidence="9" id="KW-0436">Ligase</keyword>
<dbReference type="RefSeq" id="WP_169138213.1">
    <property type="nucleotide sequence ID" value="NZ_WTVS01000007.1"/>
</dbReference>
<keyword evidence="4 6" id="KW-0472">Membrane</keyword>
<sequence>MRDIAVTLAVFATLPFILRRPWIGILVWTWLGFMNPHRMAWGFSMSMPFAQIVAITTLVAMMLSSEPKRIPWERETKVLLAFVTWMTVTTIFAVYPSLAWAQFEKVIKIQLMIFVAMVLINTPERLKALVWTIALSLAFYGVKGGIFTIMKGGVHRVQGPPGTFIEGNNELGLALAMTVPLLYFLARGSTHRWIRPAMYAATVLTALAAIGTQSRGALVGMAAMGAVFWLKAYHKFMVMLLGGLAVLLVWLIMPAAWYERMATINTYQEDTSAMGRINAWWMAFNLASDRLLGGGFETFRYEMFYLYAPDPTDARDVHSIYFEVLGEHGFVGLFLFLLLAIFTWRSAAVIRRALKDHDTLAWMGELMAMVQVSLVAYLAAGAFLGMAYFDYYYNLVLIVVVARVLVREAESVEKRAAGVAAPGVGSPRVCEAVPVNDRPDRHSAAARVPAGSVPRS</sequence>
<dbReference type="Proteomes" id="UP000634522">
    <property type="component" value="Unassembled WGS sequence"/>
</dbReference>
<evidence type="ECO:0000259" key="7">
    <source>
        <dbReference type="Pfam" id="PF04932"/>
    </source>
</evidence>
<feature type="transmembrane region" description="Helical" evidence="6">
    <location>
        <begin position="360"/>
        <end position="385"/>
    </location>
</feature>
<evidence type="ECO:0000256" key="3">
    <source>
        <dbReference type="ARBA" id="ARBA00022989"/>
    </source>
</evidence>
<dbReference type="InterPro" id="IPR045979">
    <property type="entry name" value="DUF5935"/>
</dbReference>
<dbReference type="PANTHER" id="PTHR37422">
    <property type="entry name" value="TEICHURONIC ACID BIOSYNTHESIS PROTEIN TUAE"/>
    <property type="match status" value="1"/>
</dbReference>
<feature type="transmembrane region" description="Helical" evidence="6">
    <location>
        <begin position="236"/>
        <end position="258"/>
    </location>
</feature>
<protein>
    <submittedName>
        <fullName evidence="9">O-glycosylation ligase, exosortase A system-associated</fullName>
    </submittedName>
</protein>
<dbReference type="NCBIfam" id="TIGR03097">
    <property type="entry name" value="PEP_O_lig_1"/>
    <property type="match status" value="1"/>
</dbReference>
<keyword evidence="2 6" id="KW-0812">Transmembrane</keyword>
<feature type="transmembrane region" description="Helical" evidence="6">
    <location>
        <begin position="43"/>
        <end position="66"/>
    </location>
</feature>
<dbReference type="Pfam" id="PF04932">
    <property type="entry name" value="Wzy_C"/>
    <property type="match status" value="1"/>
</dbReference>
<evidence type="ECO:0000256" key="4">
    <source>
        <dbReference type="ARBA" id="ARBA00023136"/>
    </source>
</evidence>
<dbReference type="InterPro" id="IPR051533">
    <property type="entry name" value="WaaL-like"/>
</dbReference>
<evidence type="ECO:0000256" key="6">
    <source>
        <dbReference type="SAM" id="Phobius"/>
    </source>
</evidence>
<evidence type="ECO:0000256" key="5">
    <source>
        <dbReference type="SAM" id="MobiDB-lite"/>
    </source>
</evidence>
<feature type="domain" description="O-antigen ligase-related" evidence="7">
    <location>
        <begin position="201"/>
        <end position="337"/>
    </location>
</feature>
<dbReference type="PANTHER" id="PTHR37422:SF13">
    <property type="entry name" value="LIPOPOLYSACCHARIDE BIOSYNTHESIS PROTEIN PA4999-RELATED"/>
    <property type="match status" value="1"/>
</dbReference>
<organism evidence="9 10">
    <name type="scientific">Aromatoleum toluolicum</name>
    <dbReference type="NCBI Taxonomy" id="90060"/>
    <lineage>
        <taxon>Bacteria</taxon>
        <taxon>Pseudomonadati</taxon>
        <taxon>Pseudomonadota</taxon>
        <taxon>Betaproteobacteria</taxon>
        <taxon>Rhodocyclales</taxon>
        <taxon>Rhodocyclaceae</taxon>
        <taxon>Aromatoleum</taxon>
    </lineage>
</organism>
<evidence type="ECO:0000256" key="2">
    <source>
        <dbReference type="ARBA" id="ARBA00022692"/>
    </source>
</evidence>
<feature type="transmembrane region" description="Helical" evidence="6">
    <location>
        <begin position="129"/>
        <end position="150"/>
    </location>
</feature>
<keyword evidence="10" id="KW-1185">Reference proteome</keyword>